<evidence type="ECO:0000313" key="1">
    <source>
        <dbReference type="EMBL" id="RBP61126.1"/>
    </source>
</evidence>
<dbReference type="EMBL" id="QNRY01000027">
    <property type="protein sequence ID" value="RBP61126.1"/>
    <property type="molecule type" value="Genomic_DNA"/>
</dbReference>
<dbReference type="RefSeq" id="WP_113867708.1">
    <property type="nucleotide sequence ID" value="NZ_AGJP01000001.1"/>
</dbReference>
<evidence type="ECO:0000313" key="2">
    <source>
        <dbReference type="Proteomes" id="UP000253046"/>
    </source>
</evidence>
<evidence type="ECO:0008006" key="3">
    <source>
        <dbReference type="Google" id="ProtNLM"/>
    </source>
</evidence>
<dbReference type="OrthoDB" id="3251881at2"/>
<reference evidence="1 2" key="1">
    <citation type="submission" date="2018-06" db="EMBL/GenBank/DDBJ databases">
        <title>Genomic Encyclopedia of Type Strains, Phase IV (KMG-IV): sequencing the most valuable type-strain genomes for metagenomic binning, comparative biology and taxonomic classification.</title>
        <authorList>
            <person name="Goeker M."/>
        </authorList>
    </citation>
    <scope>NUCLEOTIDE SEQUENCE [LARGE SCALE GENOMIC DNA]</scope>
    <source>
        <strain evidence="1 2">DSM 30166</strain>
    </source>
</reference>
<name>A0A366I1B5_9GAMM</name>
<keyword evidence="2" id="KW-1185">Reference proteome</keyword>
<gene>
    <name evidence="1" type="ORF">DES54_12734</name>
</gene>
<organism evidence="1 2">
    <name type="scientific">Brenneria salicis ATCC 15712 = DSM 30166</name>
    <dbReference type="NCBI Taxonomy" id="714314"/>
    <lineage>
        <taxon>Bacteria</taxon>
        <taxon>Pseudomonadati</taxon>
        <taxon>Pseudomonadota</taxon>
        <taxon>Gammaproteobacteria</taxon>
        <taxon>Enterobacterales</taxon>
        <taxon>Pectobacteriaceae</taxon>
        <taxon>Brenneria</taxon>
    </lineage>
</organism>
<protein>
    <recommendedName>
        <fullName evidence="3">Lipopolysaccharide biosynthesis protein</fullName>
    </recommendedName>
</protein>
<dbReference type="Proteomes" id="UP000253046">
    <property type="component" value="Unassembled WGS sequence"/>
</dbReference>
<accession>A0A366I1B5</accession>
<sequence length="332" mass="38905">MSFSGLSVLFIGIGFYDYEKEIVNRIKEQGGQVTALTERPLPLFTRPWGGLLAKFSPVVNFLQSLHEKKILKKVKNKKYDKVLIIKANDCSYSFIKNLRDYLPDSEFIMYQWDSLKRFPGVIDKFKFFDRILSFDRKDVEIYPMIKFRPLFYRAVSGENLATRRDSDDPYKYDLLFVGLMHSSRLAQVRLLQKQAKEHGLRMHVFLITNIPTWVKLWFKGQSQGVHLRQLSYKEVILLNNQSKCILDLPHPDQTGLTMRAIESIGFQKKIITTGKDITNYDFFDPEMINVIEMDNPVIDFKFLVGDIKAYSKNVKEIYSMDKWLDDVFFNAN</sequence>
<dbReference type="AlphaFoldDB" id="A0A366I1B5"/>
<proteinExistence type="predicted"/>
<comment type="caution">
    <text evidence="1">The sequence shown here is derived from an EMBL/GenBank/DDBJ whole genome shotgun (WGS) entry which is preliminary data.</text>
</comment>